<proteinExistence type="predicted"/>
<protein>
    <recommendedName>
        <fullName evidence="3">Transposase</fullName>
    </recommendedName>
</protein>
<dbReference type="RefSeq" id="WP_039228020.1">
    <property type="nucleotide sequence ID" value="NZ_JENX01000026.1"/>
</dbReference>
<evidence type="ECO:0000313" key="2">
    <source>
        <dbReference type="Proteomes" id="UP000027937"/>
    </source>
</evidence>
<sequence length="59" mass="7304">MIKYRNWKDVKDNSYYKMNAKKYCNLGKEILKEQRKGSKRNKKRIKELIDIRKSIMEHI</sequence>
<gene>
    <name evidence="1" type="ORF">Z960_03575</name>
</gene>
<reference evidence="1 2" key="1">
    <citation type="submission" date="2014-02" db="EMBL/GenBank/DDBJ databases">
        <title>Plasmidome dynamics in the species complex Clostridium novyi sensu lato converts strains of independent lineages into distinctly different pathogens.</title>
        <authorList>
            <person name="Skarin H."/>
            <person name="Segerman B."/>
        </authorList>
    </citation>
    <scope>NUCLEOTIDE SEQUENCE [LARGE SCALE GENOMIC DNA]</scope>
    <source>
        <strain evidence="1 2">NCTC 9693</strain>
    </source>
</reference>
<dbReference type="Proteomes" id="UP000027937">
    <property type="component" value="Unassembled WGS sequence"/>
</dbReference>
<comment type="caution">
    <text evidence="1">The sequence shown here is derived from an EMBL/GenBank/DDBJ whole genome shotgun (WGS) entry which is preliminary data.</text>
</comment>
<name>A0ABR4THU0_CLOHA</name>
<organism evidence="1 2">
    <name type="scientific">Clostridium haemolyticum NCTC 9693</name>
    <dbReference type="NCBI Taxonomy" id="1443114"/>
    <lineage>
        <taxon>Bacteria</taxon>
        <taxon>Bacillati</taxon>
        <taxon>Bacillota</taxon>
        <taxon>Clostridia</taxon>
        <taxon>Eubacteriales</taxon>
        <taxon>Clostridiaceae</taxon>
        <taxon>Clostridium</taxon>
    </lineage>
</organism>
<evidence type="ECO:0008006" key="3">
    <source>
        <dbReference type="Google" id="ProtNLM"/>
    </source>
</evidence>
<accession>A0ABR4THU0</accession>
<dbReference type="EMBL" id="JENX01000026">
    <property type="protein sequence ID" value="KEI18221.1"/>
    <property type="molecule type" value="Genomic_DNA"/>
</dbReference>
<evidence type="ECO:0000313" key="1">
    <source>
        <dbReference type="EMBL" id="KEI18221.1"/>
    </source>
</evidence>
<keyword evidence="2" id="KW-1185">Reference proteome</keyword>